<keyword evidence="9 15" id="KW-0067">ATP-binding</keyword>
<proteinExistence type="inferred from homology"/>
<evidence type="ECO:0000256" key="9">
    <source>
        <dbReference type="ARBA" id="ARBA00022840"/>
    </source>
</evidence>
<protein>
    <recommendedName>
        <fullName evidence="5 15">Corrinoid adenosyltransferase</fullName>
        <ecNumber evidence="4 15">2.5.1.17</ecNumber>
    </recommendedName>
    <alternativeName>
        <fullName evidence="10 15">Cob(II)alamin adenosyltransferase</fullName>
    </alternativeName>
    <alternativeName>
        <fullName evidence="12 15">Cob(II)yrinic acid a,c-diamide adenosyltransferase</fullName>
    </alternativeName>
    <alternativeName>
        <fullName evidence="11 15">Cobinamide/cobalamin adenosyltransferase</fullName>
    </alternativeName>
</protein>
<dbReference type="EC" id="2.5.1.17" evidence="4 15"/>
<dbReference type="FunFam" id="1.20.1200.10:FF:000003">
    <property type="entry name" value="ATP:cob(I)alamin adenosyltransferase"/>
    <property type="match status" value="1"/>
</dbReference>
<evidence type="ECO:0000256" key="4">
    <source>
        <dbReference type="ARBA" id="ARBA00012454"/>
    </source>
</evidence>
<dbReference type="InterPro" id="IPR036451">
    <property type="entry name" value="CblAdoTrfase-like_sf"/>
</dbReference>
<accession>A0A517TBE1</accession>
<evidence type="ECO:0000256" key="3">
    <source>
        <dbReference type="ARBA" id="ARBA00007487"/>
    </source>
</evidence>
<evidence type="ECO:0000256" key="6">
    <source>
        <dbReference type="ARBA" id="ARBA00022490"/>
    </source>
</evidence>
<comment type="pathway">
    <text evidence="2 15">Cofactor biosynthesis; adenosylcobalamin biosynthesis; adenosylcobalamin from cob(II)yrinate a,c-diamide: step 2/7.</text>
</comment>
<comment type="subcellular location">
    <subcellularLocation>
        <location evidence="1">Cytoplasm</location>
    </subcellularLocation>
</comment>
<gene>
    <name evidence="17" type="ORF">V22_29480</name>
</gene>
<dbReference type="AlphaFoldDB" id="A0A517TBE1"/>
<comment type="catalytic activity">
    <reaction evidence="13 15">
        <text>2 cob(II)yrinate a,c diamide + reduced [electron-transfer flavoprotein] + 2 ATP = 2 adenosylcob(III)yrinate a,c-diamide + 2 triphosphate + oxidized [electron-transfer flavoprotein] + 3 H(+)</text>
        <dbReference type="Rhea" id="RHEA:11528"/>
        <dbReference type="Rhea" id="RHEA-COMP:10685"/>
        <dbReference type="Rhea" id="RHEA-COMP:10686"/>
        <dbReference type="ChEBI" id="CHEBI:15378"/>
        <dbReference type="ChEBI" id="CHEBI:18036"/>
        <dbReference type="ChEBI" id="CHEBI:30616"/>
        <dbReference type="ChEBI" id="CHEBI:57692"/>
        <dbReference type="ChEBI" id="CHEBI:58307"/>
        <dbReference type="ChEBI" id="CHEBI:58503"/>
        <dbReference type="ChEBI" id="CHEBI:58537"/>
        <dbReference type="EC" id="2.5.1.17"/>
    </reaction>
</comment>
<keyword evidence="7 15" id="KW-0808">Transferase</keyword>
<dbReference type="Gene3D" id="1.20.1200.10">
    <property type="entry name" value="Cobalamin adenosyltransferase-like"/>
    <property type="match status" value="1"/>
</dbReference>
<dbReference type="Proteomes" id="UP000319976">
    <property type="component" value="Chromosome"/>
</dbReference>
<name>A0A517TBE1_9PLAN</name>
<evidence type="ECO:0000313" key="18">
    <source>
        <dbReference type="Proteomes" id="UP000319976"/>
    </source>
</evidence>
<keyword evidence="6" id="KW-0963">Cytoplasm</keyword>
<comment type="catalytic activity">
    <reaction evidence="14 15">
        <text>2 cob(II)alamin + reduced [electron-transfer flavoprotein] + 2 ATP = 2 adenosylcob(III)alamin + 2 triphosphate + oxidized [electron-transfer flavoprotein] + 3 H(+)</text>
        <dbReference type="Rhea" id="RHEA:28671"/>
        <dbReference type="Rhea" id="RHEA-COMP:10685"/>
        <dbReference type="Rhea" id="RHEA-COMP:10686"/>
        <dbReference type="ChEBI" id="CHEBI:15378"/>
        <dbReference type="ChEBI" id="CHEBI:16304"/>
        <dbReference type="ChEBI" id="CHEBI:18036"/>
        <dbReference type="ChEBI" id="CHEBI:18408"/>
        <dbReference type="ChEBI" id="CHEBI:30616"/>
        <dbReference type="ChEBI" id="CHEBI:57692"/>
        <dbReference type="ChEBI" id="CHEBI:58307"/>
        <dbReference type="EC" id="2.5.1.17"/>
    </reaction>
</comment>
<sequence length="195" mass="21614">MVHLDRIYTKSGDEGQTGLGDGTRCSKTSQRVISYGTVDELNCVLGIAITQVNAAEMKQCLQRVQNDLFDLGADLCVPESKEDSSSSNALRITERQVTFLEKQIDEANERLEPLRSFILPGGSPASAHLHHARAVCRRAEIEVWRLIEREPVNKQVPIYLNRLSDLLFVLARIANDNGQADVLWQPGAAGEDEAE</sequence>
<evidence type="ECO:0000259" key="16">
    <source>
        <dbReference type="Pfam" id="PF01923"/>
    </source>
</evidence>
<dbReference type="GO" id="GO:0005524">
    <property type="term" value="F:ATP binding"/>
    <property type="evidence" value="ECO:0007669"/>
    <property type="project" value="UniProtKB-UniRule"/>
</dbReference>
<keyword evidence="18" id="KW-1185">Reference proteome</keyword>
<reference evidence="17 18" key="1">
    <citation type="submission" date="2019-02" db="EMBL/GenBank/DDBJ databases">
        <title>Deep-cultivation of Planctomycetes and their phenomic and genomic characterization uncovers novel biology.</title>
        <authorList>
            <person name="Wiegand S."/>
            <person name="Jogler M."/>
            <person name="Boedeker C."/>
            <person name="Pinto D."/>
            <person name="Vollmers J."/>
            <person name="Rivas-Marin E."/>
            <person name="Kohn T."/>
            <person name="Peeters S.H."/>
            <person name="Heuer A."/>
            <person name="Rast P."/>
            <person name="Oberbeckmann S."/>
            <person name="Bunk B."/>
            <person name="Jeske O."/>
            <person name="Meyerdierks A."/>
            <person name="Storesund J.E."/>
            <person name="Kallscheuer N."/>
            <person name="Luecker S."/>
            <person name="Lage O.M."/>
            <person name="Pohl T."/>
            <person name="Merkel B.J."/>
            <person name="Hornburger P."/>
            <person name="Mueller R.-W."/>
            <person name="Bruemmer F."/>
            <person name="Labrenz M."/>
            <person name="Spormann A.M."/>
            <person name="Op den Camp H."/>
            <person name="Overmann J."/>
            <person name="Amann R."/>
            <person name="Jetten M.S.M."/>
            <person name="Mascher T."/>
            <person name="Medema M.H."/>
            <person name="Devos D.P."/>
            <person name="Kaster A.-K."/>
            <person name="Ovreas L."/>
            <person name="Rohde M."/>
            <person name="Galperin M.Y."/>
            <person name="Jogler C."/>
        </authorList>
    </citation>
    <scope>NUCLEOTIDE SEQUENCE [LARGE SCALE GENOMIC DNA]</scope>
    <source>
        <strain evidence="17 18">V22</strain>
    </source>
</reference>
<organism evidence="17 18">
    <name type="scientific">Calycomorphotria hydatis</name>
    <dbReference type="NCBI Taxonomy" id="2528027"/>
    <lineage>
        <taxon>Bacteria</taxon>
        <taxon>Pseudomonadati</taxon>
        <taxon>Planctomycetota</taxon>
        <taxon>Planctomycetia</taxon>
        <taxon>Planctomycetales</taxon>
        <taxon>Planctomycetaceae</taxon>
        <taxon>Calycomorphotria</taxon>
    </lineage>
</organism>
<dbReference type="OrthoDB" id="9778896at2"/>
<dbReference type="Pfam" id="PF01923">
    <property type="entry name" value="Cob_adeno_trans"/>
    <property type="match status" value="1"/>
</dbReference>
<dbReference type="GO" id="GO:0008817">
    <property type="term" value="F:corrinoid adenosyltransferase activity"/>
    <property type="evidence" value="ECO:0007669"/>
    <property type="project" value="UniProtKB-UniRule"/>
</dbReference>
<dbReference type="PANTHER" id="PTHR12213:SF0">
    <property type="entry name" value="CORRINOID ADENOSYLTRANSFERASE MMAB"/>
    <property type="match status" value="1"/>
</dbReference>
<evidence type="ECO:0000256" key="5">
    <source>
        <dbReference type="ARBA" id="ARBA00020963"/>
    </source>
</evidence>
<evidence type="ECO:0000256" key="11">
    <source>
        <dbReference type="ARBA" id="ARBA00033334"/>
    </source>
</evidence>
<dbReference type="UniPathway" id="UPA00148">
    <property type="reaction ID" value="UER00233"/>
</dbReference>
<dbReference type="EMBL" id="CP036316">
    <property type="protein sequence ID" value="QDT65688.1"/>
    <property type="molecule type" value="Genomic_DNA"/>
</dbReference>
<evidence type="ECO:0000256" key="12">
    <source>
        <dbReference type="ARBA" id="ARBA00033354"/>
    </source>
</evidence>
<evidence type="ECO:0000256" key="8">
    <source>
        <dbReference type="ARBA" id="ARBA00022741"/>
    </source>
</evidence>
<dbReference type="PANTHER" id="PTHR12213">
    <property type="entry name" value="CORRINOID ADENOSYLTRANSFERASE"/>
    <property type="match status" value="1"/>
</dbReference>
<evidence type="ECO:0000256" key="15">
    <source>
        <dbReference type="RuleBase" id="RU366026"/>
    </source>
</evidence>
<keyword evidence="8 15" id="KW-0547">Nucleotide-binding</keyword>
<evidence type="ECO:0000256" key="2">
    <source>
        <dbReference type="ARBA" id="ARBA00005121"/>
    </source>
</evidence>
<dbReference type="RefSeq" id="WP_145264021.1">
    <property type="nucleotide sequence ID" value="NZ_CP036316.1"/>
</dbReference>
<evidence type="ECO:0000256" key="1">
    <source>
        <dbReference type="ARBA" id="ARBA00004496"/>
    </source>
</evidence>
<evidence type="ECO:0000313" key="17">
    <source>
        <dbReference type="EMBL" id="QDT65688.1"/>
    </source>
</evidence>
<comment type="similarity">
    <text evidence="3 15">Belongs to the Cob(I)alamin adenosyltransferase family.</text>
</comment>
<dbReference type="KEGG" id="chya:V22_29480"/>
<evidence type="ECO:0000256" key="10">
    <source>
        <dbReference type="ARBA" id="ARBA00031529"/>
    </source>
</evidence>
<dbReference type="NCBIfam" id="TIGR00636">
    <property type="entry name" value="PduO_Nterm"/>
    <property type="match status" value="1"/>
</dbReference>
<dbReference type="GO" id="GO:0005737">
    <property type="term" value="C:cytoplasm"/>
    <property type="evidence" value="ECO:0007669"/>
    <property type="project" value="UniProtKB-SubCell"/>
</dbReference>
<dbReference type="GO" id="GO:0009236">
    <property type="term" value="P:cobalamin biosynthetic process"/>
    <property type="evidence" value="ECO:0007669"/>
    <property type="project" value="UniProtKB-UniRule"/>
</dbReference>
<dbReference type="SUPFAM" id="SSF89028">
    <property type="entry name" value="Cobalamin adenosyltransferase-like"/>
    <property type="match status" value="1"/>
</dbReference>
<evidence type="ECO:0000256" key="13">
    <source>
        <dbReference type="ARBA" id="ARBA00048555"/>
    </source>
</evidence>
<feature type="domain" description="Cobalamin adenosyltransferase-like" evidence="16">
    <location>
        <begin position="7"/>
        <end position="173"/>
    </location>
</feature>
<dbReference type="InterPro" id="IPR029499">
    <property type="entry name" value="PduO-typ"/>
</dbReference>
<evidence type="ECO:0000256" key="14">
    <source>
        <dbReference type="ARBA" id="ARBA00048692"/>
    </source>
</evidence>
<evidence type="ECO:0000256" key="7">
    <source>
        <dbReference type="ARBA" id="ARBA00022679"/>
    </source>
</evidence>
<dbReference type="InterPro" id="IPR016030">
    <property type="entry name" value="CblAdoTrfase-like"/>
</dbReference>
<keyword evidence="15" id="KW-0169">Cobalamin biosynthesis</keyword>